<comment type="caution">
    <text evidence="2">The sequence shown here is derived from an EMBL/GenBank/DDBJ whole genome shotgun (WGS) entry which is preliminary data.</text>
</comment>
<evidence type="ECO:0000313" key="2">
    <source>
        <dbReference type="EMBL" id="KAG7663926.1"/>
    </source>
</evidence>
<feature type="compositionally biased region" description="Acidic residues" evidence="1">
    <location>
        <begin position="50"/>
        <end position="61"/>
    </location>
</feature>
<keyword evidence="3" id="KW-1185">Reference proteome</keyword>
<dbReference type="AlphaFoldDB" id="A0A8J5QNU6"/>
<reference evidence="2 3" key="1">
    <citation type="journal article" date="2021" name="DNA Res.">
        <title>Genome analysis of Candida subhashii reveals its hybrid nature and dual mitochondrial genome conformations.</title>
        <authorList>
            <person name="Mixao V."/>
            <person name="Hegedusova E."/>
            <person name="Saus E."/>
            <person name="Pryszcz L.P."/>
            <person name="Cillingova A."/>
            <person name="Nosek J."/>
            <person name="Gabaldon T."/>
        </authorList>
    </citation>
    <scope>NUCLEOTIDE SEQUENCE [LARGE SCALE GENOMIC DNA]</scope>
    <source>
        <strain evidence="2 3">CBS 10753</strain>
    </source>
</reference>
<evidence type="ECO:0000256" key="1">
    <source>
        <dbReference type="SAM" id="MobiDB-lite"/>
    </source>
</evidence>
<dbReference type="GeneID" id="73469354"/>
<evidence type="ECO:0000313" key="3">
    <source>
        <dbReference type="Proteomes" id="UP000694255"/>
    </source>
</evidence>
<name>A0A8J5QNU6_9ASCO</name>
<accession>A0A8J5QNU6</accession>
<dbReference type="EMBL" id="JAGSYN010000113">
    <property type="protein sequence ID" value="KAG7663926.1"/>
    <property type="molecule type" value="Genomic_DNA"/>
</dbReference>
<organism evidence="2 3">
    <name type="scientific">[Candida] subhashii</name>
    <dbReference type="NCBI Taxonomy" id="561895"/>
    <lineage>
        <taxon>Eukaryota</taxon>
        <taxon>Fungi</taxon>
        <taxon>Dikarya</taxon>
        <taxon>Ascomycota</taxon>
        <taxon>Saccharomycotina</taxon>
        <taxon>Pichiomycetes</taxon>
        <taxon>Debaryomycetaceae</taxon>
        <taxon>Spathaspora</taxon>
    </lineage>
</organism>
<feature type="region of interest" description="Disordered" evidence="1">
    <location>
        <begin position="49"/>
        <end position="69"/>
    </location>
</feature>
<protein>
    <submittedName>
        <fullName evidence="2">Uncharacterized protein</fullName>
    </submittedName>
</protein>
<proteinExistence type="predicted"/>
<gene>
    <name evidence="2" type="ORF">J8A68_002553</name>
</gene>
<sequence>MIKRRKRRSSTPVISINGSVSGTLSEENLQKLRNGFEFNQEKILKNSVIAEEEGEEEEILSEDISSTGT</sequence>
<dbReference type="RefSeq" id="XP_049264158.1">
    <property type="nucleotide sequence ID" value="XM_049406316.1"/>
</dbReference>
<dbReference type="Proteomes" id="UP000694255">
    <property type="component" value="Unassembled WGS sequence"/>
</dbReference>